<dbReference type="InterPro" id="IPR028055">
    <property type="entry name" value="YidC/Oxa/ALB_C"/>
</dbReference>
<dbReference type="InterPro" id="IPR047196">
    <property type="entry name" value="YidC_ALB_C"/>
</dbReference>
<comment type="subcellular location">
    <subcellularLocation>
        <location evidence="1">Cell membrane</location>
        <topology evidence="1">Multi-pass membrane protein</topology>
    </subcellularLocation>
    <subcellularLocation>
        <location evidence="16">Membrane</location>
        <topology evidence="16">Multi-pass membrane protein</topology>
    </subcellularLocation>
</comment>
<evidence type="ECO:0000256" key="10">
    <source>
        <dbReference type="ARBA" id="ARBA00023186"/>
    </source>
</evidence>
<keyword evidence="4" id="KW-0813">Transport</keyword>
<evidence type="ECO:0000256" key="11">
    <source>
        <dbReference type="ARBA" id="ARBA00025034"/>
    </source>
</evidence>
<comment type="function">
    <text evidence="11">Required for the insertion and/or proper folding and/or complex formation of integral membrane proteins into the membrane. Involved in integration of membrane proteins that insert both dependently and independently of the Sec translocase complex, as well as at least some lipoproteins. Aids folding of multispanning membrane proteins.</text>
</comment>
<keyword evidence="7" id="KW-0653">Protein transport</keyword>
<dbReference type="AlphaFoldDB" id="A0A7X0LPW0"/>
<feature type="transmembrane region" description="Helical" evidence="17">
    <location>
        <begin position="83"/>
        <end position="103"/>
    </location>
</feature>
<evidence type="ECO:0000256" key="8">
    <source>
        <dbReference type="ARBA" id="ARBA00022989"/>
    </source>
</evidence>
<feature type="transmembrane region" description="Helical" evidence="17">
    <location>
        <begin position="143"/>
        <end position="162"/>
    </location>
</feature>
<name>A0A7X0LPW0_9ACTN</name>
<evidence type="ECO:0000256" key="9">
    <source>
        <dbReference type="ARBA" id="ARBA00023136"/>
    </source>
</evidence>
<feature type="transmembrane region" description="Helical" evidence="17">
    <location>
        <begin position="12"/>
        <end position="32"/>
    </location>
</feature>
<dbReference type="InterPro" id="IPR001708">
    <property type="entry name" value="YidC/ALB3/OXA1/COX18"/>
</dbReference>
<comment type="similarity">
    <text evidence="2">Belongs to the OXA1/ALB3/YidC family. Type 1 subfamily.</text>
</comment>
<evidence type="ECO:0000256" key="7">
    <source>
        <dbReference type="ARBA" id="ARBA00022927"/>
    </source>
</evidence>
<proteinExistence type="inferred from homology"/>
<evidence type="ECO:0000256" key="14">
    <source>
        <dbReference type="ARBA" id="ARBA00033245"/>
    </source>
</evidence>
<protein>
    <recommendedName>
        <fullName evidence="3">Membrane protein insertase YidC</fullName>
    </recommendedName>
    <alternativeName>
        <fullName evidence="15">Foldase YidC</fullName>
    </alternativeName>
    <alternativeName>
        <fullName evidence="14">Membrane integrase YidC</fullName>
    </alternativeName>
    <alternativeName>
        <fullName evidence="13">Membrane protein YidC</fullName>
    </alternativeName>
</protein>
<feature type="domain" description="Membrane insertase YidC/Oxa/ALB C-terminal" evidence="18">
    <location>
        <begin position="19"/>
        <end position="239"/>
    </location>
</feature>
<dbReference type="GO" id="GO:0015031">
    <property type="term" value="P:protein transport"/>
    <property type="evidence" value="ECO:0007669"/>
    <property type="project" value="UniProtKB-KW"/>
</dbReference>
<gene>
    <name evidence="19" type="ORF">HNQ79_003423</name>
</gene>
<dbReference type="GO" id="GO:0005886">
    <property type="term" value="C:plasma membrane"/>
    <property type="evidence" value="ECO:0007669"/>
    <property type="project" value="UniProtKB-SubCell"/>
</dbReference>
<evidence type="ECO:0000256" key="6">
    <source>
        <dbReference type="ARBA" id="ARBA00022692"/>
    </source>
</evidence>
<evidence type="ECO:0000256" key="4">
    <source>
        <dbReference type="ARBA" id="ARBA00022448"/>
    </source>
</evidence>
<organism evidence="19 20">
    <name type="scientific">Streptomyces candidus</name>
    <dbReference type="NCBI Taxonomy" id="67283"/>
    <lineage>
        <taxon>Bacteria</taxon>
        <taxon>Bacillati</taxon>
        <taxon>Actinomycetota</taxon>
        <taxon>Actinomycetes</taxon>
        <taxon>Kitasatosporales</taxon>
        <taxon>Streptomycetaceae</taxon>
        <taxon>Streptomyces</taxon>
    </lineage>
</organism>
<keyword evidence="8 17" id="KW-1133">Transmembrane helix</keyword>
<dbReference type="NCBIfam" id="TIGR03592">
    <property type="entry name" value="yidC_oxa1_cterm"/>
    <property type="match status" value="1"/>
</dbReference>
<evidence type="ECO:0000313" key="19">
    <source>
        <dbReference type="EMBL" id="MBB6436948.1"/>
    </source>
</evidence>
<evidence type="ECO:0000256" key="1">
    <source>
        <dbReference type="ARBA" id="ARBA00004651"/>
    </source>
</evidence>
<dbReference type="Pfam" id="PF02096">
    <property type="entry name" value="60KD_IMP"/>
    <property type="match status" value="1"/>
</dbReference>
<comment type="subunit">
    <text evidence="12">Interacts with the Sec translocase complex via SecD. Specifically interacts with transmembrane segments of nascent integral membrane proteins during membrane integration.</text>
</comment>
<evidence type="ECO:0000256" key="2">
    <source>
        <dbReference type="ARBA" id="ARBA00010527"/>
    </source>
</evidence>
<dbReference type="PANTHER" id="PTHR12428">
    <property type="entry name" value="OXA1"/>
    <property type="match status" value="1"/>
</dbReference>
<keyword evidence="5" id="KW-1003">Cell membrane</keyword>
<dbReference type="EMBL" id="JACHEM010000008">
    <property type="protein sequence ID" value="MBB6436948.1"/>
    <property type="molecule type" value="Genomic_DNA"/>
</dbReference>
<accession>A0A7X0LPW0</accession>
<reference evidence="19 20" key="1">
    <citation type="submission" date="2020-08" db="EMBL/GenBank/DDBJ databases">
        <title>Genomic Encyclopedia of Type Strains, Phase IV (KMG-IV): sequencing the most valuable type-strain genomes for metagenomic binning, comparative biology and taxonomic classification.</title>
        <authorList>
            <person name="Goeker M."/>
        </authorList>
    </citation>
    <scope>NUCLEOTIDE SEQUENCE [LARGE SCALE GENOMIC DNA]</scope>
    <source>
        <strain evidence="19 20">DSM 40141</strain>
    </source>
</reference>
<keyword evidence="6 16" id="KW-0812">Transmembrane</keyword>
<keyword evidence="20" id="KW-1185">Reference proteome</keyword>
<comment type="caution">
    <text evidence="19">The sequence shown here is derived from an EMBL/GenBank/DDBJ whole genome shotgun (WGS) entry which is preliminary data.</text>
</comment>
<feature type="transmembrane region" description="Helical" evidence="17">
    <location>
        <begin position="205"/>
        <end position="232"/>
    </location>
</feature>
<dbReference type="CDD" id="cd20070">
    <property type="entry name" value="5TM_YidC_Alb3"/>
    <property type="match status" value="1"/>
</dbReference>
<evidence type="ECO:0000256" key="12">
    <source>
        <dbReference type="ARBA" id="ARBA00026028"/>
    </source>
</evidence>
<dbReference type="Proteomes" id="UP000540423">
    <property type="component" value="Unassembled WGS sequence"/>
</dbReference>
<evidence type="ECO:0000259" key="18">
    <source>
        <dbReference type="Pfam" id="PF02096"/>
    </source>
</evidence>
<evidence type="ECO:0000256" key="15">
    <source>
        <dbReference type="ARBA" id="ARBA00033342"/>
    </source>
</evidence>
<evidence type="ECO:0000256" key="17">
    <source>
        <dbReference type="SAM" id="Phobius"/>
    </source>
</evidence>
<dbReference type="RefSeq" id="WP_229923123.1">
    <property type="nucleotide sequence ID" value="NZ_BNBN01000001.1"/>
</dbReference>
<keyword evidence="10" id="KW-0143">Chaperone</keyword>
<dbReference type="GO" id="GO:0051205">
    <property type="term" value="P:protein insertion into membrane"/>
    <property type="evidence" value="ECO:0007669"/>
    <property type="project" value="TreeGrafter"/>
</dbReference>
<evidence type="ECO:0000256" key="3">
    <source>
        <dbReference type="ARBA" id="ARBA00015325"/>
    </source>
</evidence>
<evidence type="ECO:0000256" key="13">
    <source>
        <dbReference type="ARBA" id="ARBA00031538"/>
    </source>
</evidence>
<dbReference type="GO" id="GO:0032977">
    <property type="term" value="F:membrane insertase activity"/>
    <property type="evidence" value="ECO:0007669"/>
    <property type="project" value="InterPro"/>
</dbReference>
<evidence type="ECO:0000256" key="16">
    <source>
        <dbReference type="RuleBase" id="RU003945"/>
    </source>
</evidence>
<keyword evidence="9 17" id="KW-0472">Membrane</keyword>
<sequence>MERLSAVLDPLFAASATAAAVVLFTMLVRVALHPLARAAVRGEKARATLAPQLAAVRRKYAKRPERMKEEILALHAKEKVSPFAGMLPMLVQLPVFFVMYHVFSSAEVAGRANELLGHKLFAAPLGSRWTDALGQGGFLGAQGIVYLGLFAVIAGVATWSFLRARRNPAVAETAQWAGTGGAGVGGAGAGAGAPGAALLKWLPLLSFGTLITAAVVPLAAGLYVATTTAWTVAERAWLHRNREVREEGTAGAGRGWLGRRTSTQ</sequence>
<evidence type="ECO:0000313" key="20">
    <source>
        <dbReference type="Proteomes" id="UP000540423"/>
    </source>
</evidence>
<feature type="transmembrane region" description="Helical" evidence="17">
    <location>
        <begin position="174"/>
        <end position="199"/>
    </location>
</feature>
<dbReference type="PANTHER" id="PTHR12428:SF65">
    <property type="entry name" value="CYTOCHROME C OXIDASE ASSEMBLY PROTEIN COX18, MITOCHONDRIAL"/>
    <property type="match status" value="1"/>
</dbReference>
<evidence type="ECO:0000256" key="5">
    <source>
        <dbReference type="ARBA" id="ARBA00022475"/>
    </source>
</evidence>